<name>A0A176WDA7_MARPO</name>
<accession>A0A176WDA7</accession>
<feature type="compositionally biased region" description="Acidic residues" evidence="1">
    <location>
        <begin position="40"/>
        <end position="51"/>
    </location>
</feature>
<keyword evidence="3" id="KW-1185">Reference proteome</keyword>
<evidence type="ECO:0000313" key="2">
    <source>
        <dbReference type="EMBL" id="OAE31218.1"/>
    </source>
</evidence>
<proteinExistence type="predicted"/>
<comment type="caution">
    <text evidence="2">The sequence shown here is derived from an EMBL/GenBank/DDBJ whole genome shotgun (WGS) entry which is preliminary data.</text>
</comment>
<dbReference type="EMBL" id="LVLJ01001141">
    <property type="protein sequence ID" value="OAE31218.1"/>
    <property type="molecule type" value="Genomic_DNA"/>
</dbReference>
<gene>
    <name evidence="2" type="ORF">AXG93_4188s1090</name>
</gene>
<protein>
    <submittedName>
        <fullName evidence="2">Uncharacterized protein</fullName>
    </submittedName>
</protein>
<reference evidence="2" key="1">
    <citation type="submission" date="2016-03" db="EMBL/GenBank/DDBJ databases">
        <title>Mechanisms controlling the formation of the plant cell surface in tip-growing cells are functionally conserved among land plants.</title>
        <authorList>
            <person name="Honkanen S."/>
            <person name="Jones V.A."/>
            <person name="Morieri G."/>
            <person name="Champion C."/>
            <person name="Hetherington A.J."/>
            <person name="Kelly S."/>
            <person name="Saint-Marcoux D."/>
            <person name="Proust H."/>
            <person name="Prescott H."/>
            <person name="Dolan L."/>
        </authorList>
    </citation>
    <scope>NUCLEOTIDE SEQUENCE [LARGE SCALE GENOMIC DNA]</scope>
    <source>
        <tissue evidence="2">Whole gametophyte</tissue>
    </source>
</reference>
<sequence>MNMVKMKKGEEMAEQSMSTKKREGTRSNGTGVAAAGAAQADEDEEDEDENETAAPPWPCSEEEGPGASSRDGSATAPCVSSSGGGSEEEEEGGSSSLPRLLLCRKPRTRPWIMTAAPSS</sequence>
<evidence type="ECO:0000313" key="3">
    <source>
        <dbReference type="Proteomes" id="UP000077202"/>
    </source>
</evidence>
<dbReference type="AlphaFoldDB" id="A0A176WDA7"/>
<evidence type="ECO:0000256" key="1">
    <source>
        <dbReference type="SAM" id="MobiDB-lite"/>
    </source>
</evidence>
<feature type="region of interest" description="Disordered" evidence="1">
    <location>
        <begin position="1"/>
        <end position="102"/>
    </location>
</feature>
<organism evidence="2 3">
    <name type="scientific">Marchantia polymorpha subsp. ruderalis</name>
    <dbReference type="NCBI Taxonomy" id="1480154"/>
    <lineage>
        <taxon>Eukaryota</taxon>
        <taxon>Viridiplantae</taxon>
        <taxon>Streptophyta</taxon>
        <taxon>Embryophyta</taxon>
        <taxon>Marchantiophyta</taxon>
        <taxon>Marchantiopsida</taxon>
        <taxon>Marchantiidae</taxon>
        <taxon>Marchantiales</taxon>
        <taxon>Marchantiaceae</taxon>
        <taxon>Marchantia</taxon>
    </lineage>
</organism>
<dbReference type="Proteomes" id="UP000077202">
    <property type="component" value="Unassembled WGS sequence"/>
</dbReference>